<evidence type="ECO:0000313" key="3">
    <source>
        <dbReference type="Proteomes" id="UP001459277"/>
    </source>
</evidence>
<dbReference type="AlphaFoldDB" id="A0AAW2E246"/>
<dbReference type="EMBL" id="JAZDWU010000001">
    <property type="protein sequence ID" value="KAL0015096.1"/>
    <property type="molecule type" value="Genomic_DNA"/>
</dbReference>
<gene>
    <name evidence="2" type="ORF">SO802_002165</name>
</gene>
<comment type="caution">
    <text evidence="2">The sequence shown here is derived from an EMBL/GenBank/DDBJ whole genome shotgun (WGS) entry which is preliminary data.</text>
</comment>
<sequence length="132" mass="14336">MPLERKKGSSLHELLAGRSKGPASKDASGSQLPSPPHPPPHLSSASPFVLTNLKKRNKDKEVVEEGELVPTNDGAPSKMPKMAKGKHRASSTESKEAEHVAEAIQEVFMADEWVKDARSEARLAKNLHVETI</sequence>
<feature type="region of interest" description="Disordered" evidence="1">
    <location>
        <begin position="1"/>
        <end position="97"/>
    </location>
</feature>
<organism evidence="2 3">
    <name type="scientific">Lithocarpus litseifolius</name>
    <dbReference type="NCBI Taxonomy" id="425828"/>
    <lineage>
        <taxon>Eukaryota</taxon>
        <taxon>Viridiplantae</taxon>
        <taxon>Streptophyta</taxon>
        <taxon>Embryophyta</taxon>
        <taxon>Tracheophyta</taxon>
        <taxon>Spermatophyta</taxon>
        <taxon>Magnoliopsida</taxon>
        <taxon>eudicotyledons</taxon>
        <taxon>Gunneridae</taxon>
        <taxon>Pentapetalae</taxon>
        <taxon>rosids</taxon>
        <taxon>fabids</taxon>
        <taxon>Fagales</taxon>
        <taxon>Fagaceae</taxon>
        <taxon>Lithocarpus</taxon>
    </lineage>
</organism>
<accession>A0AAW2E246</accession>
<evidence type="ECO:0000256" key="1">
    <source>
        <dbReference type="SAM" id="MobiDB-lite"/>
    </source>
</evidence>
<evidence type="ECO:0000313" key="2">
    <source>
        <dbReference type="EMBL" id="KAL0015096.1"/>
    </source>
</evidence>
<dbReference type="Proteomes" id="UP001459277">
    <property type="component" value="Unassembled WGS sequence"/>
</dbReference>
<reference evidence="2 3" key="1">
    <citation type="submission" date="2024-01" db="EMBL/GenBank/DDBJ databases">
        <title>A telomere-to-telomere, gap-free genome of sweet tea (Lithocarpus litseifolius).</title>
        <authorList>
            <person name="Zhou J."/>
        </authorList>
    </citation>
    <scope>NUCLEOTIDE SEQUENCE [LARGE SCALE GENOMIC DNA]</scope>
    <source>
        <strain evidence="2">Zhou-2022a</strain>
        <tissue evidence="2">Leaf</tissue>
    </source>
</reference>
<protein>
    <submittedName>
        <fullName evidence="2">Uncharacterized protein</fullName>
    </submittedName>
</protein>
<name>A0AAW2E246_9ROSI</name>
<proteinExistence type="predicted"/>
<keyword evidence="3" id="KW-1185">Reference proteome</keyword>